<dbReference type="PANTHER" id="PTHR11017:SF559">
    <property type="entry name" value="DISEASE RESISTANCE PROTEIN CHL1"/>
    <property type="match status" value="1"/>
</dbReference>
<dbReference type="SUPFAM" id="SSF52058">
    <property type="entry name" value="L domain-like"/>
    <property type="match status" value="1"/>
</dbReference>
<dbReference type="Pfam" id="PF07725">
    <property type="entry name" value="LRR_3"/>
    <property type="match status" value="1"/>
</dbReference>
<evidence type="ECO:0000259" key="4">
    <source>
        <dbReference type="PROSITE" id="PS50104"/>
    </source>
</evidence>
<dbReference type="InterPro" id="IPR002182">
    <property type="entry name" value="NB-ARC"/>
</dbReference>
<keyword evidence="1" id="KW-0433">Leucine-rich repeat</keyword>
<dbReference type="InterPro" id="IPR058546">
    <property type="entry name" value="RPS4B/Roq1-like_LRR"/>
</dbReference>
<dbReference type="Gene3D" id="3.40.50.10140">
    <property type="entry name" value="Toll/interleukin-1 receptor homology (TIR) domain"/>
    <property type="match status" value="1"/>
</dbReference>
<sequence>MDEEKLKRGKPIAPKILKAIEHSKFAVVVLSEDYASSTWLHERGRLEVFPVFYHIEASKVRKQTGNYGKAFAKHEENFKKEKGKVKKWRRALRRVAKVPGWDLKNRKESEVIEEIANKISNILNDKLSSSNNDLIGMDSRIKKMEEYLALCRSDDVRTIGIWGFGGIGKTTLANEVFKKIRNQFDAKCFVSSVREESTKVNGLVGMQKSLFATLLHCNEDIQNADLGIQLLRTRLRNKRVLIVLDNVDKLDQIKALADESWLGPGSRVIITNREKHELDTCGLLADSIYEVDKLKIGEDSQLFCRKAFKENDAPHDYKELSKKFVEYAGGIPLALIVLGSYLRGKNVIEWSEAFDRLDEDPEEDIMNVLKISFDALKGTVKQIFLDIACFFNGEDQVRVKKILESCRFYPRSGMRDLLDKALIKINERNELWMHDLLRKMGQDIVHRQFPNEPGKRSRLWINENAYKRNRSWHDKVLAENTGTTAVEGIFLILLAKEEIQLDADPFAKMCNLRLLKICNVNFSRCPEYFSKELRLLEWHEYPLESLPSSFKPCHLVELKMPNSRITQLWHESCTMMENLVQMDLSNCKFLIKTPDFRKVPNLGRLILEGCEKLSEVHAKIGDLQRLVVLNMKGCESLESLPHSISLESLKTFNLSGCSKLKEFPEIVGNMEALSELYLDGTAKRKLPASIQQLRGLICLEQLQELDARKTAIREEPGSIFLLPNLKRLCFRGNKDVPVESSVSAEHKDELAESSVSTEHRDVQMESSVLFNELATEEIRLDAAHSLKCAS</sequence>
<proteinExistence type="predicted"/>
<dbReference type="GO" id="GO:0006952">
    <property type="term" value="P:defense response"/>
    <property type="evidence" value="ECO:0007669"/>
    <property type="project" value="UniProtKB-KW"/>
</dbReference>
<dbReference type="Pfam" id="PF23282">
    <property type="entry name" value="WHD_ROQ1"/>
    <property type="match status" value="1"/>
</dbReference>
<dbReference type="SUPFAM" id="SSF52200">
    <property type="entry name" value="Toll/Interleukin receptor TIR domain"/>
    <property type="match status" value="1"/>
</dbReference>
<dbReference type="InterPro" id="IPR042197">
    <property type="entry name" value="Apaf_helical"/>
</dbReference>
<dbReference type="Gramene" id="VVA25629">
    <property type="protein sequence ID" value="VVA25629"/>
    <property type="gene ID" value="Prudul26B026878"/>
</dbReference>
<evidence type="ECO:0000256" key="2">
    <source>
        <dbReference type="ARBA" id="ARBA00022737"/>
    </source>
</evidence>
<dbReference type="InterPro" id="IPR027417">
    <property type="entry name" value="P-loop_NTPase"/>
</dbReference>
<dbReference type="InParanoid" id="A0A5E4FET1"/>
<keyword evidence="2" id="KW-0677">Repeat</keyword>
<dbReference type="AlphaFoldDB" id="A0A5E4FET1"/>
<dbReference type="Pfam" id="PF00931">
    <property type="entry name" value="NB-ARC"/>
    <property type="match status" value="1"/>
</dbReference>
<dbReference type="InterPro" id="IPR011713">
    <property type="entry name" value="Leu-rich_rpt_3"/>
</dbReference>
<dbReference type="PANTHER" id="PTHR11017">
    <property type="entry name" value="LEUCINE-RICH REPEAT-CONTAINING PROTEIN"/>
    <property type="match status" value="1"/>
</dbReference>
<dbReference type="InterPro" id="IPR000157">
    <property type="entry name" value="TIR_dom"/>
</dbReference>
<dbReference type="InterPro" id="IPR032675">
    <property type="entry name" value="LRR_dom_sf"/>
</dbReference>
<dbReference type="Pfam" id="PF23286">
    <property type="entry name" value="LRR_13"/>
    <property type="match status" value="1"/>
</dbReference>
<dbReference type="InterPro" id="IPR058192">
    <property type="entry name" value="WHD_ROQ1-like"/>
</dbReference>
<dbReference type="InterPro" id="IPR036390">
    <property type="entry name" value="WH_DNA-bd_sf"/>
</dbReference>
<dbReference type="SUPFAM" id="SSF46785">
    <property type="entry name" value="Winged helix' DNA-binding domain"/>
    <property type="match status" value="1"/>
</dbReference>
<dbReference type="InterPro" id="IPR035897">
    <property type="entry name" value="Toll_tir_struct_dom_sf"/>
</dbReference>
<accession>A0A5E4FET1</accession>
<gene>
    <name evidence="5" type="ORF">ALMOND_2B026878</name>
</gene>
<reference evidence="6" key="1">
    <citation type="journal article" date="2020" name="Plant J.">
        <title>Transposons played a major role in the diversification between the closely related almond and peach genomes: results from the almond genome sequence.</title>
        <authorList>
            <person name="Alioto T."/>
            <person name="Alexiou K.G."/>
            <person name="Bardil A."/>
            <person name="Barteri F."/>
            <person name="Castanera R."/>
            <person name="Cruz F."/>
            <person name="Dhingra A."/>
            <person name="Duval H."/>
            <person name="Fernandez I Marti A."/>
            <person name="Frias L."/>
            <person name="Galan B."/>
            <person name="Garcia J.L."/>
            <person name="Howad W."/>
            <person name="Gomez-Garrido J."/>
            <person name="Gut M."/>
            <person name="Julca I."/>
            <person name="Morata J."/>
            <person name="Puigdomenech P."/>
            <person name="Ribeca P."/>
            <person name="Rubio Cabetas M.J."/>
            <person name="Vlasova A."/>
            <person name="Wirthensohn M."/>
            <person name="Garcia-Mas J."/>
            <person name="Gabaldon T."/>
            <person name="Casacuberta J.M."/>
            <person name="Arus P."/>
        </authorList>
    </citation>
    <scope>NUCLEOTIDE SEQUENCE [LARGE SCALE GENOMIC DNA]</scope>
    <source>
        <strain evidence="6">cv. Texas</strain>
    </source>
</reference>
<dbReference type="PRINTS" id="PR00364">
    <property type="entry name" value="DISEASERSIST"/>
</dbReference>
<dbReference type="PROSITE" id="PS50104">
    <property type="entry name" value="TIR"/>
    <property type="match status" value="1"/>
</dbReference>
<dbReference type="SMART" id="SM00255">
    <property type="entry name" value="TIR"/>
    <property type="match status" value="1"/>
</dbReference>
<dbReference type="OMA" id="WINENAY"/>
<name>A0A5E4FET1_PRUDU</name>
<dbReference type="SUPFAM" id="SSF52540">
    <property type="entry name" value="P-loop containing nucleoside triphosphate hydrolases"/>
    <property type="match status" value="1"/>
</dbReference>
<protein>
    <submittedName>
        <fullName evidence="5">PREDICTED: TMV resistance</fullName>
    </submittedName>
</protein>
<dbReference type="EMBL" id="CABIKO010000096">
    <property type="protein sequence ID" value="VVA25629.1"/>
    <property type="molecule type" value="Genomic_DNA"/>
</dbReference>
<dbReference type="Gene3D" id="3.40.50.300">
    <property type="entry name" value="P-loop containing nucleotide triphosphate hydrolases"/>
    <property type="match status" value="1"/>
</dbReference>
<dbReference type="Gene3D" id="1.10.8.430">
    <property type="entry name" value="Helical domain of apoptotic protease-activating factors"/>
    <property type="match status" value="1"/>
</dbReference>
<feature type="domain" description="TIR" evidence="4">
    <location>
        <begin position="1"/>
        <end position="123"/>
    </location>
</feature>
<dbReference type="Proteomes" id="UP000327085">
    <property type="component" value="Chromosome 4"/>
</dbReference>
<evidence type="ECO:0000313" key="5">
    <source>
        <dbReference type="EMBL" id="VVA25629.1"/>
    </source>
</evidence>
<dbReference type="Gene3D" id="3.80.10.10">
    <property type="entry name" value="Ribonuclease Inhibitor"/>
    <property type="match status" value="1"/>
</dbReference>
<evidence type="ECO:0000313" key="6">
    <source>
        <dbReference type="Proteomes" id="UP000327085"/>
    </source>
</evidence>
<dbReference type="GO" id="GO:0007165">
    <property type="term" value="P:signal transduction"/>
    <property type="evidence" value="ECO:0007669"/>
    <property type="project" value="InterPro"/>
</dbReference>
<dbReference type="InterPro" id="IPR044974">
    <property type="entry name" value="Disease_R_plants"/>
</dbReference>
<keyword evidence="3" id="KW-0611">Plant defense</keyword>
<evidence type="ECO:0000256" key="3">
    <source>
        <dbReference type="ARBA" id="ARBA00022821"/>
    </source>
</evidence>
<dbReference type="Pfam" id="PF01582">
    <property type="entry name" value="TIR"/>
    <property type="match status" value="1"/>
</dbReference>
<dbReference type="FunFam" id="1.10.8.430:FF:000002">
    <property type="entry name" value="Disease resistance protein (TIR-NBS-LRR class)"/>
    <property type="match status" value="1"/>
</dbReference>
<evidence type="ECO:0000256" key="1">
    <source>
        <dbReference type="ARBA" id="ARBA00022614"/>
    </source>
</evidence>
<dbReference type="GO" id="GO:0043531">
    <property type="term" value="F:ADP binding"/>
    <property type="evidence" value="ECO:0007669"/>
    <property type="project" value="InterPro"/>
</dbReference>
<organism evidence="5 6">
    <name type="scientific">Prunus dulcis</name>
    <name type="common">Almond</name>
    <name type="synonym">Amygdalus dulcis</name>
    <dbReference type="NCBI Taxonomy" id="3755"/>
    <lineage>
        <taxon>Eukaryota</taxon>
        <taxon>Viridiplantae</taxon>
        <taxon>Streptophyta</taxon>
        <taxon>Embryophyta</taxon>
        <taxon>Tracheophyta</taxon>
        <taxon>Spermatophyta</taxon>
        <taxon>Magnoliopsida</taxon>
        <taxon>eudicotyledons</taxon>
        <taxon>Gunneridae</taxon>
        <taxon>Pentapetalae</taxon>
        <taxon>rosids</taxon>
        <taxon>fabids</taxon>
        <taxon>Rosales</taxon>
        <taxon>Rosaceae</taxon>
        <taxon>Amygdaloideae</taxon>
        <taxon>Amygdaleae</taxon>
        <taxon>Prunus</taxon>
    </lineage>
</organism>